<reference evidence="2" key="1">
    <citation type="submission" date="2021-12" db="EMBL/GenBank/DDBJ databases">
        <authorList>
            <person name="King R."/>
        </authorList>
    </citation>
    <scope>NUCLEOTIDE SEQUENCE</scope>
</reference>
<accession>A0ABN8AW26</accession>
<gene>
    <name evidence="2" type="ORF">CHILSU_LOCUS3583</name>
</gene>
<sequence length="227" mass="26953">MRQRDTPSRFKKKAQEESSTYHEDKKGPQKNEHYDPSYGFEPYWTGGDWALNKFAEQHKTNGSKYLCEDTRRQLNLTEFLEDRKREQVTVQPSAYGGPKRNKFYDPNYGYEIYWADGNWVLEWFHKFQRKNESSCDEKCVAMHYKYGKVCGRNKRFESRTFDDMCQMRHFDCADDDGWVPVYRGECRPDLKVITTLPSSTVTPLPFPSMADIYVAEFEARHPHLSNY</sequence>
<organism evidence="2 3">
    <name type="scientific">Chilo suppressalis</name>
    <name type="common">Asiatic rice borer moth</name>
    <dbReference type="NCBI Taxonomy" id="168631"/>
    <lineage>
        <taxon>Eukaryota</taxon>
        <taxon>Metazoa</taxon>
        <taxon>Ecdysozoa</taxon>
        <taxon>Arthropoda</taxon>
        <taxon>Hexapoda</taxon>
        <taxon>Insecta</taxon>
        <taxon>Pterygota</taxon>
        <taxon>Neoptera</taxon>
        <taxon>Endopterygota</taxon>
        <taxon>Lepidoptera</taxon>
        <taxon>Glossata</taxon>
        <taxon>Ditrysia</taxon>
        <taxon>Pyraloidea</taxon>
        <taxon>Crambidae</taxon>
        <taxon>Crambinae</taxon>
        <taxon>Chilo</taxon>
    </lineage>
</organism>
<dbReference type="Gene3D" id="3.30.60.30">
    <property type="match status" value="1"/>
</dbReference>
<evidence type="ECO:0000313" key="3">
    <source>
        <dbReference type="Proteomes" id="UP001153292"/>
    </source>
</evidence>
<dbReference type="Proteomes" id="UP001153292">
    <property type="component" value="Chromosome 17"/>
</dbReference>
<protein>
    <recommendedName>
        <fullName evidence="4">Kazal-like domain-containing protein</fullName>
    </recommendedName>
</protein>
<evidence type="ECO:0000256" key="1">
    <source>
        <dbReference type="SAM" id="MobiDB-lite"/>
    </source>
</evidence>
<name>A0ABN8AW26_CHISP</name>
<dbReference type="EMBL" id="OU963910">
    <property type="protein sequence ID" value="CAH0400392.1"/>
    <property type="molecule type" value="Genomic_DNA"/>
</dbReference>
<proteinExistence type="predicted"/>
<evidence type="ECO:0008006" key="4">
    <source>
        <dbReference type="Google" id="ProtNLM"/>
    </source>
</evidence>
<dbReference type="InterPro" id="IPR036058">
    <property type="entry name" value="Kazal_dom_sf"/>
</dbReference>
<evidence type="ECO:0000313" key="2">
    <source>
        <dbReference type="EMBL" id="CAH0400392.1"/>
    </source>
</evidence>
<dbReference type="SUPFAM" id="SSF100895">
    <property type="entry name" value="Kazal-type serine protease inhibitors"/>
    <property type="match status" value="1"/>
</dbReference>
<feature type="region of interest" description="Disordered" evidence="1">
    <location>
        <begin position="1"/>
        <end position="34"/>
    </location>
</feature>
<keyword evidence="3" id="KW-1185">Reference proteome</keyword>